<sequence>MANHRLSPRLVDRDGLRLIWCNSRADGKVRMEEELTALFGIVIFAKNECEKASFPMP</sequence>
<reference evidence="1 2" key="1">
    <citation type="submission" date="2019-06" db="EMBL/GenBank/DDBJ databases">
        <title>Whole genome shotgun sequence of Brevibacillus agri NBRC 15538.</title>
        <authorList>
            <person name="Hosoyama A."/>
            <person name="Uohara A."/>
            <person name="Ohji S."/>
            <person name="Ichikawa N."/>
        </authorList>
    </citation>
    <scope>NUCLEOTIDE SEQUENCE [LARGE SCALE GENOMIC DNA]</scope>
    <source>
        <strain evidence="1 2">NBRC 15538</strain>
    </source>
</reference>
<gene>
    <name evidence="1" type="ORF">BAG01nite_27290</name>
</gene>
<evidence type="ECO:0000313" key="1">
    <source>
        <dbReference type="EMBL" id="GED26627.1"/>
    </source>
</evidence>
<accession>A0ABQ0SRV1</accession>
<evidence type="ECO:0000313" key="2">
    <source>
        <dbReference type="Proteomes" id="UP000317180"/>
    </source>
</evidence>
<name>A0ABQ0SRV1_9BACL</name>
<dbReference type="Proteomes" id="UP000317180">
    <property type="component" value="Unassembled WGS sequence"/>
</dbReference>
<keyword evidence="2" id="KW-1185">Reference proteome</keyword>
<organism evidence="1 2">
    <name type="scientific">Brevibacillus agri</name>
    <dbReference type="NCBI Taxonomy" id="51101"/>
    <lineage>
        <taxon>Bacteria</taxon>
        <taxon>Bacillati</taxon>
        <taxon>Bacillota</taxon>
        <taxon>Bacilli</taxon>
        <taxon>Bacillales</taxon>
        <taxon>Paenibacillaceae</taxon>
        <taxon>Brevibacillus</taxon>
    </lineage>
</organism>
<comment type="caution">
    <text evidence="1">The sequence shown here is derived from an EMBL/GenBank/DDBJ whole genome shotgun (WGS) entry which is preliminary data.</text>
</comment>
<protein>
    <submittedName>
        <fullName evidence="1">Uncharacterized protein</fullName>
    </submittedName>
</protein>
<dbReference type="EMBL" id="BJOD01000026">
    <property type="protein sequence ID" value="GED26627.1"/>
    <property type="molecule type" value="Genomic_DNA"/>
</dbReference>
<proteinExistence type="predicted"/>